<feature type="region of interest" description="Disordered" evidence="2">
    <location>
        <begin position="154"/>
        <end position="179"/>
    </location>
</feature>
<accession>A0A346Y1V1</accession>
<dbReference type="Pfam" id="PF03358">
    <property type="entry name" value="FMN_red"/>
    <property type="match status" value="1"/>
</dbReference>
<dbReference type="GO" id="GO:0016020">
    <property type="term" value="C:membrane"/>
    <property type="evidence" value="ECO:0007669"/>
    <property type="project" value="TreeGrafter"/>
</dbReference>
<gene>
    <name evidence="4" type="ORF">DVS28_a3776</name>
</gene>
<organism evidence="4 5">
    <name type="scientific">Euzebya pacifica</name>
    <dbReference type="NCBI Taxonomy" id="1608957"/>
    <lineage>
        <taxon>Bacteria</taxon>
        <taxon>Bacillati</taxon>
        <taxon>Actinomycetota</taxon>
        <taxon>Nitriliruptoria</taxon>
        <taxon>Euzebyales</taxon>
    </lineage>
</organism>
<dbReference type="Proteomes" id="UP000264006">
    <property type="component" value="Chromosome"/>
</dbReference>
<evidence type="ECO:0000313" key="4">
    <source>
        <dbReference type="EMBL" id="AXV08448.1"/>
    </source>
</evidence>
<feature type="domain" description="Flavodoxin-like" evidence="3">
    <location>
        <begin position="5"/>
        <end position="198"/>
    </location>
</feature>
<dbReference type="PROSITE" id="PS00201">
    <property type="entry name" value="FLAVODOXIN"/>
    <property type="match status" value="1"/>
</dbReference>
<evidence type="ECO:0000256" key="2">
    <source>
        <dbReference type="SAM" id="MobiDB-lite"/>
    </source>
</evidence>
<dbReference type="GO" id="GO:0010181">
    <property type="term" value="F:FMN binding"/>
    <property type="evidence" value="ECO:0007669"/>
    <property type="project" value="InterPro"/>
</dbReference>
<dbReference type="InterPro" id="IPR005025">
    <property type="entry name" value="FMN_Rdtase-like_dom"/>
</dbReference>
<dbReference type="EMBL" id="CP031165">
    <property type="protein sequence ID" value="AXV08448.1"/>
    <property type="molecule type" value="Genomic_DNA"/>
</dbReference>
<protein>
    <submittedName>
        <fullName evidence="4">Flavoprotein WrbA</fullName>
    </submittedName>
</protein>
<dbReference type="NCBIfam" id="TIGR01755">
    <property type="entry name" value="flav_wrbA"/>
    <property type="match status" value="1"/>
</dbReference>
<dbReference type="InterPro" id="IPR029039">
    <property type="entry name" value="Flavoprotein-like_sf"/>
</dbReference>
<proteinExistence type="inferred from homology"/>
<keyword evidence="5" id="KW-1185">Reference proteome</keyword>
<evidence type="ECO:0000313" key="5">
    <source>
        <dbReference type="Proteomes" id="UP000264006"/>
    </source>
</evidence>
<dbReference type="GO" id="GO:0003955">
    <property type="term" value="F:NAD(P)H dehydrogenase (quinone) activity"/>
    <property type="evidence" value="ECO:0007669"/>
    <property type="project" value="InterPro"/>
</dbReference>
<dbReference type="FunFam" id="3.40.50.360:FF:000001">
    <property type="entry name" value="NAD(P)H dehydrogenase (Quinone) FQR1-like"/>
    <property type="match status" value="1"/>
</dbReference>
<dbReference type="AlphaFoldDB" id="A0A346Y1V1"/>
<dbReference type="NCBIfam" id="NF002999">
    <property type="entry name" value="PRK03767.1"/>
    <property type="match status" value="1"/>
</dbReference>
<dbReference type="GO" id="GO:0009055">
    <property type="term" value="F:electron transfer activity"/>
    <property type="evidence" value="ECO:0007669"/>
    <property type="project" value="InterPro"/>
</dbReference>
<dbReference type="InterPro" id="IPR010089">
    <property type="entry name" value="Flavoprotein_WrbA-like"/>
</dbReference>
<dbReference type="OrthoDB" id="9801479at2"/>
<dbReference type="PROSITE" id="PS50902">
    <property type="entry name" value="FLAVODOXIN_LIKE"/>
    <property type="match status" value="1"/>
</dbReference>
<sequence length="203" mass="21391">MSADIGIIFHSMYGHTHDLAEQIAAGVEKGEGKPQLRRVPELMSEGQLADAGAAQAQDALSTVPLATIDELAEFDGIIFGSPTRFGNRTSQMSSFLDQTGPLWASGALVGKTAGFFTGASTMHGGFESTILTMSTFAYHHGMLIVPMGYSDDAASKTRSGGGPYGPSHWSPQGEEKDGLSEHEISIANSYGRFFAEVTGKLAA</sequence>
<dbReference type="SUPFAM" id="SSF52218">
    <property type="entry name" value="Flavoproteins"/>
    <property type="match status" value="1"/>
</dbReference>
<name>A0A346Y1V1_9ACTN</name>
<dbReference type="KEGG" id="euz:DVS28_a3776"/>
<comment type="similarity">
    <text evidence="1">Belongs to the WrbA family.</text>
</comment>
<evidence type="ECO:0000259" key="3">
    <source>
        <dbReference type="PROSITE" id="PS50902"/>
    </source>
</evidence>
<dbReference type="Gene3D" id="3.40.50.360">
    <property type="match status" value="1"/>
</dbReference>
<dbReference type="PANTHER" id="PTHR30546">
    <property type="entry name" value="FLAVODOXIN-RELATED PROTEIN WRBA-RELATED"/>
    <property type="match status" value="1"/>
</dbReference>
<evidence type="ECO:0000256" key="1">
    <source>
        <dbReference type="ARBA" id="ARBA00006961"/>
    </source>
</evidence>
<dbReference type="PANTHER" id="PTHR30546:SF23">
    <property type="entry name" value="FLAVOPROTEIN-LIKE PROTEIN YCP4-RELATED"/>
    <property type="match status" value="1"/>
</dbReference>
<dbReference type="InterPro" id="IPR008254">
    <property type="entry name" value="Flavodoxin/NO_synth"/>
</dbReference>
<dbReference type="InterPro" id="IPR001226">
    <property type="entry name" value="Flavodoxin_CS"/>
</dbReference>
<reference evidence="4 5" key="1">
    <citation type="submission" date="2018-09" db="EMBL/GenBank/DDBJ databases">
        <title>Complete genome sequence of Euzebya sp. DY32-46 isolated from seawater of Pacific Ocean.</title>
        <authorList>
            <person name="Xu L."/>
            <person name="Wu Y.-H."/>
            <person name="Xu X.-W."/>
        </authorList>
    </citation>
    <scope>NUCLEOTIDE SEQUENCE [LARGE SCALE GENOMIC DNA]</scope>
    <source>
        <strain evidence="4 5">DY32-46</strain>
    </source>
</reference>
<dbReference type="RefSeq" id="WP_114592790.1">
    <property type="nucleotide sequence ID" value="NZ_CP031165.1"/>
</dbReference>